<reference evidence="3 4" key="1">
    <citation type="journal article" date="2019" name="Emerg. Microbes Infect.">
        <title>Comprehensive subspecies identification of 175 nontuberculous mycobacteria species based on 7547 genomic profiles.</title>
        <authorList>
            <person name="Matsumoto Y."/>
            <person name="Kinjo T."/>
            <person name="Motooka D."/>
            <person name="Nabeya D."/>
            <person name="Jung N."/>
            <person name="Uechi K."/>
            <person name="Horii T."/>
            <person name="Iida T."/>
            <person name="Fujita J."/>
            <person name="Nakamura S."/>
        </authorList>
    </citation>
    <scope>NUCLEOTIDE SEQUENCE [LARGE SCALE GENOMIC DNA]</scope>
    <source>
        <strain evidence="3 4">JCM 15658</strain>
    </source>
</reference>
<keyword evidence="2" id="KW-1133">Transmembrane helix</keyword>
<feature type="compositionally biased region" description="Low complexity" evidence="1">
    <location>
        <begin position="80"/>
        <end position="94"/>
    </location>
</feature>
<name>A0AAD1IVU8_MYCMB</name>
<dbReference type="Proteomes" id="UP000466039">
    <property type="component" value="Chromosome"/>
</dbReference>
<feature type="transmembrane region" description="Helical" evidence="2">
    <location>
        <begin position="7"/>
        <end position="26"/>
    </location>
</feature>
<evidence type="ECO:0000256" key="1">
    <source>
        <dbReference type="SAM" id="MobiDB-lite"/>
    </source>
</evidence>
<feature type="transmembrane region" description="Helical" evidence="2">
    <location>
        <begin position="46"/>
        <end position="64"/>
    </location>
</feature>
<keyword evidence="2" id="KW-0812">Transmembrane</keyword>
<dbReference type="EMBL" id="AP022617">
    <property type="protein sequence ID" value="BBZ60542.1"/>
    <property type="molecule type" value="Genomic_DNA"/>
</dbReference>
<organism evidence="3 4">
    <name type="scientific">Mycolicibacterium monacense</name>
    <name type="common">Mycobacterium monacense</name>
    <dbReference type="NCBI Taxonomy" id="85693"/>
    <lineage>
        <taxon>Bacteria</taxon>
        <taxon>Bacillati</taxon>
        <taxon>Actinomycetota</taxon>
        <taxon>Actinomycetes</taxon>
        <taxon>Mycobacteriales</taxon>
        <taxon>Mycobacteriaceae</taxon>
        <taxon>Mycolicibacterium</taxon>
    </lineage>
</organism>
<protein>
    <submittedName>
        <fullName evidence="3">Uncharacterized protein</fullName>
    </submittedName>
</protein>
<feature type="region of interest" description="Disordered" evidence="1">
    <location>
        <begin position="80"/>
        <end position="112"/>
    </location>
</feature>
<keyword evidence="2" id="KW-0472">Membrane</keyword>
<keyword evidence="4" id="KW-1185">Reference proteome</keyword>
<proteinExistence type="predicted"/>
<dbReference type="AlphaFoldDB" id="A0AAD1IVU8"/>
<evidence type="ECO:0000313" key="3">
    <source>
        <dbReference type="EMBL" id="BBZ60542.1"/>
    </source>
</evidence>
<gene>
    <name evidence="3" type="ORF">MMON_18430</name>
</gene>
<evidence type="ECO:0000313" key="4">
    <source>
        <dbReference type="Proteomes" id="UP000466039"/>
    </source>
</evidence>
<sequence length="112" mass="11134">MTAAGCGAAEVVLVLVGVLVALGRVAVDFWDVEDDGEGGACGGASAPHPTSAMAAAATASAVAGRRPMLRRIRMSDTTMTGADGTAVTAAAGPGQPDRRRRARPSVLSGGYH</sequence>
<accession>A0AAD1IVU8</accession>
<evidence type="ECO:0000256" key="2">
    <source>
        <dbReference type="SAM" id="Phobius"/>
    </source>
</evidence>